<evidence type="ECO:0000313" key="1">
    <source>
        <dbReference type="EMBL" id="CAG9932585.1"/>
    </source>
</evidence>
<organism evidence="1 2">
    <name type="scientific">Candidatus Nitrotoga arctica</name>
    <dbReference type="NCBI Taxonomy" id="453162"/>
    <lineage>
        <taxon>Bacteria</taxon>
        <taxon>Pseudomonadati</taxon>
        <taxon>Pseudomonadota</taxon>
        <taxon>Betaproteobacteria</taxon>
        <taxon>Nitrosomonadales</taxon>
        <taxon>Gallionellaceae</taxon>
        <taxon>Candidatus Nitrotoga</taxon>
    </lineage>
</organism>
<sequence>MLGADGYWHPQPQCGGNYELRVPYLGLRELVRNILKDDCRIEVITSEILRNVVAEHLKNVRGCYR</sequence>
<accession>A0ABM9D522</accession>
<evidence type="ECO:0000313" key="2">
    <source>
        <dbReference type="Proteomes" id="UP000839052"/>
    </source>
</evidence>
<dbReference type="EMBL" id="OU912926">
    <property type="protein sequence ID" value="CAG9932585.1"/>
    <property type="molecule type" value="Genomic_DNA"/>
</dbReference>
<reference evidence="1 2" key="1">
    <citation type="submission" date="2021-10" db="EMBL/GenBank/DDBJ databases">
        <authorList>
            <person name="Koch H."/>
        </authorList>
    </citation>
    <scope>NUCLEOTIDE SEQUENCE [LARGE SCALE GENOMIC DNA]</scope>
    <source>
        <strain evidence="1">6680</strain>
    </source>
</reference>
<evidence type="ECO:0008006" key="3">
    <source>
        <dbReference type="Google" id="ProtNLM"/>
    </source>
</evidence>
<name>A0ABM9D522_9PROT</name>
<keyword evidence="2" id="KW-1185">Reference proteome</keyword>
<proteinExistence type="predicted"/>
<protein>
    <recommendedName>
        <fullName evidence="3">WYL domain-containing protein</fullName>
    </recommendedName>
</protein>
<dbReference type="Proteomes" id="UP000839052">
    <property type="component" value="Chromosome"/>
</dbReference>
<gene>
    <name evidence="1" type="ORF">NTG6680_1332</name>
</gene>